<evidence type="ECO:0000256" key="3">
    <source>
        <dbReference type="ARBA" id="ARBA00022723"/>
    </source>
</evidence>
<comment type="PTM">
    <text evidence="6">Activated by phosphorylation.</text>
</comment>
<dbReference type="HAMAP" id="MF_01554_B">
    <property type="entry name" value="GlmM_B"/>
    <property type="match status" value="1"/>
</dbReference>
<keyword evidence="12" id="KW-1185">Reference proteome</keyword>
<evidence type="ECO:0000313" key="11">
    <source>
        <dbReference type="EMBL" id="KGD60767.1"/>
    </source>
</evidence>
<dbReference type="PANTHER" id="PTHR42946">
    <property type="entry name" value="PHOSPHOHEXOSE MUTASE"/>
    <property type="match status" value="1"/>
</dbReference>
<comment type="function">
    <text evidence="6">Catalyzes the conversion of glucosamine-6-phosphate to glucosamine-1-phosphate.</text>
</comment>
<name>A0ABR4WBH1_9GAMM</name>
<feature type="binding site" evidence="6">
    <location>
        <position position="243"/>
    </location>
    <ligand>
        <name>Mg(2+)</name>
        <dbReference type="ChEBI" id="CHEBI:18420"/>
    </ligand>
</feature>
<dbReference type="InterPro" id="IPR005846">
    <property type="entry name" value="A-D-PHexomutase_a/b/a-III"/>
</dbReference>
<evidence type="ECO:0000259" key="7">
    <source>
        <dbReference type="Pfam" id="PF00408"/>
    </source>
</evidence>
<keyword evidence="3 6" id="KW-0479">Metal-binding</keyword>
<evidence type="ECO:0000259" key="9">
    <source>
        <dbReference type="Pfam" id="PF02879"/>
    </source>
</evidence>
<protein>
    <recommendedName>
        <fullName evidence="6">Phosphoglucosamine mutase</fullName>
        <ecNumber evidence="6">5.4.2.10</ecNumber>
    </recommendedName>
</protein>
<keyword evidence="2 6" id="KW-0597">Phosphoprotein</keyword>
<dbReference type="InterPro" id="IPR036900">
    <property type="entry name" value="A-D-PHexomutase_C_sf"/>
</dbReference>
<feature type="binding site" evidence="6">
    <location>
        <position position="241"/>
    </location>
    <ligand>
        <name>Mg(2+)</name>
        <dbReference type="ChEBI" id="CHEBI:18420"/>
    </ligand>
</feature>
<dbReference type="NCBIfam" id="NF008139">
    <property type="entry name" value="PRK10887.1"/>
    <property type="match status" value="1"/>
</dbReference>
<dbReference type="EMBL" id="ARXU01000008">
    <property type="protein sequence ID" value="KGD60767.1"/>
    <property type="molecule type" value="Genomic_DNA"/>
</dbReference>
<dbReference type="RefSeq" id="WP_035248409.1">
    <property type="nucleotide sequence ID" value="NZ_ARXU01000008.1"/>
</dbReference>
<comment type="catalytic activity">
    <reaction evidence="6">
        <text>alpha-D-glucosamine 1-phosphate = D-glucosamine 6-phosphate</text>
        <dbReference type="Rhea" id="RHEA:23424"/>
        <dbReference type="ChEBI" id="CHEBI:58516"/>
        <dbReference type="ChEBI" id="CHEBI:58725"/>
        <dbReference type="EC" id="5.4.2.10"/>
    </reaction>
</comment>
<dbReference type="InterPro" id="IPR050060">
    <property type="entry name" value="Phosphoglucosamine_mutase"/>
</dbReference>
<comment type="caution">
    <text evidence="11">The sequence shown here is derived from an EMBL/GenBank/DDBJ whole genome shotgun (WGS) entry which is preliminary data.</text>
</comment>
<evidence type="ECO:0000256" key="5">
    <source>
        <dbReference type="ARBA" id="ARBA00023235"/>
    </source>
</evidence>
<dbReference type="SUPFAM" id="SSF55957">
    <property type="entry name" value="Phosphoglucomutase, C-terminal domain"/>
    <property type="match status" value="1"/>
</dbReference>
<dbReference type="Pfam" id="PF02879">
    <property type="entry name" value="PGM_PMM_II"/>
    <property type="match status" value="1"/>
</dbReference>
<evidence type="ECO:0000256" key="1">
    <source>
        <dbReference type="ARBA" id="ARBA00010231"/>
    </source>
</evidence>
<dbReference type="CDD" id="cd05802">
    <property type="entry name" value="GlmM"/>
    <property type="match status" value="1"/>
</dbReference>
<comment type="cofactor">
    <cofactor evidence="6">
        <name>Mg(2+)</name>
        <dbReference type="ChEBI" id="CHEBI:18420"/>
    </cofactor>
    <text evidence="6">Binds 1 Mg(2+) ion per subunit.</text>
</comment>
<feature type="modified residue" description="Phosphoserine" evidence="6">
    <location>
        <position position="101"/>
    </location>
</feature>
<gene>
    <name evidence="6" type="primary">glmM</name>
    <name evidence="11" type="ORF">T9A_02244</name>
</gene>
<dbReference type="InterPro" id="IPR005841">
    <property type="entry name" value="Alpha-D-phosphohexomutase_SF"/>
</dbReference>
<proteinExistence type="inferred from homology"/>
<organism evidence="11 12">
    <name type="scientific">Alcanivorax jadensis T9</name>
    <dbReference type="NCBI Taxonomy" id="1177181"/>
    <lineage>
        <taxon>Bacteria</taxon>
        <taxon>Pseudomonadati</taxon>
        <taxon>Pseudomonadota</taxon>
        <taxon>Gammaproteobacteria</taxon>
        <taxon>Oceanospirillales</taxon>
        <taxon>Alcanivoracaceae</taxon>
        <taxon>Alcanivorax</taxon>
    </lineage>
</organism>
<dbReference type="Gene3D" id="3.40.120.10">
    <property type="entry name" value="Alpha-D-Glucose-1,6-Bisphosphate, subunit A, domain 3"/>
    <property type="match status" value="3"/>
</dbReference>
<dbReference type="Pfam" id="PF02878">
    <property type="entry name" value="PGM_PMM_I"/>
    <property type="match status" value="1"/>
</dbReference>
<dbReference type="SUPFAM" id="SSF53738">
    <property type="entry name" value="Phosphoglucomutase, first 3 domains"/>
    <property type="match status" value="3"/>
</dbReference>
<feature type="domain" description="Alpha-D-phosphohexomutase alpha/beta/alpha" evidence="8">
    <location>
        <begin position="3"/>
        <end position="135"/>
    </location>
</feature>
<dbReference type="InterPro" id="IPR016055">
    <property type="entry name" value="A-D-PHexomutase_a/b/a-I/II/III"/>
</dbReference>
<dbReference type="EC" id="5.4.2.10" evidence="6"/>
<dbReference type="InterPro" id="IPR005843">
    <property type="entry name" value="A-D-PHexomutase_C"/>
</dbReference>
<dbReference type="Gene3D" id="3.30.310.50">
    <property type="entry name" value="Alpha-D-phosphohexomutase, C-terminal domain"/>
    <property type="match status" value="1"/>
</dbReference>
<dbReference type="Proteomes" id="UP000029443">
    <property type="component" value="Unassembled WGS sequence"/>
</dbReference>
<comment type="similarity">
    <text evidence="1 6">Belongs to the phosphohexose mutase family.</text>
</comment>
<dbReference type="InterPro" id="IPR005844">
    <property type="entry name" value="A-D-PHexomutase_a/b/a-I"/>
</dbReference>
<feature type="domain" description="Alpha-D-phosphohexomutase C-terminal" evidence="7">
    <location>
        <begin position="371"/>
        <end position="437"/>
    </location>
</feature>
<feature type="domain" description="Alpha-D-phosphohexomutase alpha/beta/alpha" evidence="9">
    <location>
        <begin position="156"/>
        <end position="252"/>
    </location>
</feature>
<dbReference type="PRINTS" id="PR00509">
    <property type="entry name" value="PGMPMM"/>
</dbReference>
<evidence type="ECO:0000259" key="10">
    <source>
        <dbReference type="Pfam" id="PF02880"/>
    </source>
</evidence>
<evidence type="ECO:0000256" key="6">
    <source>
        <dbReference type="HAMAP-Rule" id="MF_01554"/>
    </source>
</evidence>
<feature type="domain" description="Alpha-D-phosphohexomutase alpha/beta/alpha" evidence="10">
    <location>
        <begin position="256"/>
        <end position="363"/>
    </location>
</feature>
<evidence type="ECO:0000313" key="12">
    <source>
        <dbReference type="Proteomes" id="UP000029443"/>
    </source>
</evidence>
<dbReference type="InterPro" id="IPR005845">
    <property type="entry name" value="A-D-PHexomutase_a/b/a-II"/>
</dbReference>
<keyword evidence="4 6" id="KW-0460">Magnesium</keyword>
<feature type="binding site" description="via phosphate group" evidence="6">
    <location>
        <position position="101"/>
    </location>
    <ligand>
        <name>Mg(2+)</name>
        <dbReference type="ChEBI" id="CHEBI:18420"/>
    </ligand>
</feature>
<evidence type="ECO:0000256" key="2">
    <source>
        <dbReference type="ARBA" id="ARBA00022553"/>
    </source>
</evidence>
<feature type="active site" description="Phosphoserine intermediate" evidence="6">
    <location>
        <position position="101"/>
    </location>
</feature>
<dbReference type="NCBIfam" id="TIGR01455">
    <property type="entry name" value="glmM"/>
    <property type="match status" value="1"/>
</dbReference>
<accession>A0ABR4WBH1</accession>
<keyword evidence="5 6" id="KW-0413">Isomerase</keyword>
<dbReference type="Pfam" id="PF00408">
    <property type="entry name" value="PGM_PMM_IV"/>
    <property type="match status" value="1"/>
</dbReference>
<dbReference type="InterPro" id="IPR006352">
    <property type="entry name" value="GlmM_bact"/>
</dbReference>
<reference evidence="11 12" key="1">
    <citation type="submission" date="2012-09" db="EMBL/GenBank/DDBJ databases">
        <title>Genome Sequence of alkane-degrading Bacterium Alcanivorax jadensis T9.</title>
        <authorList>
            <person name="Lai Q."/>
            <person name="Shao Z."/>
        </authorList>
    </citation>
    <scope>NUCLEOTIDE SEQUENCE [LARGE SCALE GENOMIC DNA]</scope>
    <source>
        <strain evidence="11 12">T9</strain>
    </source>
</reference>
<dbReference type="Pfam" id="PF02880">
    <property type="entry name" value="PGM_PMM_III"/>
    <property type="match status" value="1"/>
</dbReference>
<dbReference type="PANTHER" id="PTHR42946:SF1">
    <property type="entry name" value="PHOSPHOGLUCOMUTASE (ALPHA-D-GLUCOSE-1,6-BISPHOSPHATE-DEPENDENT)"/>
    <property type="match status" value="1"/>
</dbReference>
<feature type="binding site" evidence="6">
    <location>
        <position position="239"/>
    </location>
    <ligand>
        <name>Mg(2+)</name>
        <dbReference type="ChEBI" id="CHEBI:18420"/>
    </ligand>
</feature>
<sequence length="444" mass="47233">MARKYFGTDGVRGTVGEFPITPDFVLKLGWAAGKVLAAHGGSKILIGKDTRISGYMFESALEAGISAAGVDVRLLGPLPTPGIAYLTRTLSAQAGIVISASHNAYTDNGIKFFGADGRKLNDEIELEIERLLDEDMSVVATDQIGKVRRIDDARGRYIEFCKSTVPGLNLSGMKIVVDTANGAAYHIAPDVFEELGAEVVAMANTPDGFNINRDCGSTHPEKLQQRVLDEKADLGVALDGDADRLIMVDHTGKLVDGDQLLFVVARDRKESGADMPGVVGTLMSNFGLELALQAQGIEFVRAKVGDRYVMEQLDQRGWLIGGESSGHLVCLDCTSTGDGTVSALQVLAALSRRDQSLADAVADVALLPQTMINVRGSSRDGFMDKAEVKAAMAGVEDKLGGNGRILLRPSGTEPLVRVMIEGKDADQVASLCRELADVVEKAIA</sequence>
<evidence type="ECO:0000256" key="4">
    <source>
        <dbReference type="ARBA" id="ARBA00022842"/>
    </source>
</evidence>
<evidence type="ECO:0000259" key="8">
    <source>
        <dbReference type="Pfam" id="PF02878"/>
    </source>
</evidence>